<dbReference type="Proteomes" id="UP000216475">
    <property type="component" value="Unassembled WGS sequence"/>
</dbReference>
<accession>A0A268HHP0</accession>
<dbReference type="EMBL" id="NPBH01000007">
    <property type="protein sequence ID" value="PAE09375.1"/>
    <property type="molecule type" value="Genomic_DNA"/>
</dbReference>
<protein>
    <recommendedName>
        <fullName evidence="3">Glycosyl hydrolases family 8</fullName>
    </recommendedName>
</protein>
<reference evidence="1 2" key="1">
    <citation type="submission" date="2017-07" db="EMBL/GenBank/DDBJ databases">
        <title>Isolation and whole genome analysis of endospore-forming bacteria from heroin.</title>
        <authorList>
            <person name="Kalinowski J."/>
            <person name="Ahrens B."/>
            <person name="Al-Dilaimi A."/>
            <person name="Winkler A."/>
            <person name="Wibberg D."/>
            <person name="Schleenbecker U."/>
            <person name="Ruckert C."/>
            <person name="Wolfel R."/>
            <person name="Grass G."/>
        </authorList>
    </citation>
    <scope>NUCLEOTIDE SEQUENCE [LARGE SCALE GENOMIC DNA]</scope>
    <source>
        <strain evidence="1 2">7509</strain>
    </source>
</reference>
<dbReference type="Gene3D" id="1.50.10.10">
    <property type="match status" value="1"/>
</dbReference>
<dbReference type="InterPro" id="IPR012341">
    <property type="entry name" value="6hp_glycosidase-like_sf"/>
</dbReference>
<dbReference type="AlphaFoldDB" id="A0A268HHP0"/>
<comment type="caution">
    <text evidence="1">The sequence shown here is derived from an EMBL/GenBank/DDBJ whole genome shotgun (WGS) entry which is preliminary data.</text>
</comment>
<dbReference type="SUPFAM" id="SSF48208">
    <property type="entry name" value="Six-hairpin glycosidases"/>
    <property type="match status" value="1"/>
</dbReference>
<proteinExistence type="predicted"/>
<dbReference type="GO" id="GO:0005975">
    <property type="term" value="P:carbohydrate metabolic process"/>
    <property type="evidence" value="ECO:0007669"/>
    <property type="project" value="InterPro"/>
</dbReference>
<evidence type="ECO:0000313" key="1">
    <source>
        <dbReference type="EMBL" id="PAE09375.1"/>
    </source>
</evidence>
<organism evidence="1 2">
    <name type="scientific">Terribacillus saccharophilus</name>
    <dbReference type="NCBI Taxonomy" id="361277"/>
    <lineage>
        <taxon>Bacteria</taxon>
        <taxon>Bacillati</taxon>
        <taxon>Bacillota</taxon>
        <taxon>Bacilli</taxon>
        <taxon>Bacillales</taxon>
        <taxon>Bacillaceae</taxon>
        <taxon>Terribacillus</taxon>
    </lineage>
</organism>
<evidence type="ECO:0008006" key="3">
    <source>
        <dbReference type="Google" id="ProtNLM"/>
    </source>
</evidence>
<name>A0A268HHP0_9BACI</name>
<dbReference type="RefSeq" id="WP_095268382.1">
    <property type="nucleotide sequence ID" value="NZ_NPBH01000007.1"/>
</dbReference>
<sequence length="347" mass="40283">MMQLKSYVTKILLLLICSLLLLLNFSSSVDQETVTRTVKQQYKNKEGFIASYGDGERDTSPILLESLGQYMEYLLIVGDSQEFEEQFLLLQSHFTVNTDEGIFLKWQLEEDVTANASVDDYRIIRTLLTGGEQFHNSSYTKFARQIWDTMNKTQTVNGLIVDFYDWSSQQRTSEIHLSYIDYDVLEKMQASKLNRYKQILSEGQEDNLFFYEIYNLENNTYQTANADTVNMIDQFLIAIQFAESTHEKPTSFHDWINTHVQNDGILYGSYNRNTGKPAVDYESSAVYALGVIYSLTVDDQKIAEILYSRLQKQSPLHLKPNYSDIHFFDYMYASHAVTLYEEQKSSQ</sequence>
<dbReference type="InterPro" id="IPR008928">
    <property type="entry name" value="6-hairpin_glycosidase_sf"/>
</dbReference>
<gene>
    <name evidence="1" type="ORF">CHI12_01260</name>
</gene>
<evidence type="ECO:0000313" key="2">
    <source>
        <dbReference type="Proteomes" id="UP000216475"/>
    </source>
</evidence>